<reference evidence="1" key="1">
    <citation type="journal article" date="2010" name="Insect Mol. Biol.">
        <title>The draft genome sequence of Arsenophonus nasoniae, son-killer bacterium of Nasonia vitripennis, reveals genes associated with virulence and symbiosis.</title>
        <authorList>
            <person name="Wilkes T."/>
            <person name="Darby A.C."/>
            <person name="Choi J."/>
            <person name="Colborne J.K."/>
            <person name="Werren J.H."/>
            <person name="Hurst G.D.D."/>
        </authorList>
    </citation>
    <scope>NUCLEOTIDE SEQUENCE</scope>
</reference>
<sequence>PNRIWYLLWKNRTVSRDSSLQGGKILTKAKFSHFFSEAILYQFDAGTPILPECWRLTRL</sequence>
<feature type="non-terminal residue" evidence="1">
    <location>
        <position position="1"/>
    </location>
</feature>
<accession>D2U280</accession>
<proteinExistence type="predicted"/>
<evidence type="ECO:0000313" key="1">
    <source>
        <dbReference type="EMBL" id="CBA75069.1"/>
    </source>
</evidence>
<name>D2U280_9GAMM</name>
<organism evidence="1">
    <name type="scientific">Arsenophonus nasoniae</name>
    <name type="common">son-killer infecting Nasonia vitripennis</name>
    <dbReference type="NCBI Taxonomy" id="638"/>
    <lineage>
        <taxon>Bacteria</taxon>
        <taxon>Pseudomonadati</taxon>
        <taxon>Pseudomonadota</taxon>
        <taxon>Gammaproteobacteria</taxon>
        <taxon>Enterobacterales</taxon>
        <taxon>Morganellaceae</taxon>
        <taxon>Arsenophonus</taxon>
    </lineage>
</organism>
<protein>
    <submittedName>
        <fullName evidence="1">Uncharacterized protein</fullName>
    </submittedName>
</protein>
<dbReference type="EMBL" id="FN545250">
    <property type="protein sequence ID" value="CBA75069.1"/>
    <property type="molecule type" value="Genomic_DNA"/>
</dbReference>
<gene>
    <name evidence="1" type="ORF">ARN_26890</name>
</gene>
<dbReference type="AlphaFoldDB" id="D2U280"/>